<evidence type="ECO:0000256" key="7">
    <source>
        <dbReference type="ARBA" id="ARBA00023033"/>
    </source>
</evidence>
<keyword evidence="10" id="KW-0812">Transmembrane</keyword>
<dbReference type="PANTHER" id="PTHR46206:SF6">
    <property type="entry name" value="CYTOCHROME P450 MONOOXYGENASE AN1598-RELATED"/>
    <property type="match status" value="1"/>
</dbReference>
<keyword evidence="12" id="KW-1185">Reference proteome</keyword>
<evidence type="ECO:0000313" key="12">
    <source>
        <dbReference type="Proteomes" id="UP001301769"/>
    </source>
</evidence>
<dbReference type="GO" id="GO:0016705">
    <property type="term" value="F:oxidoreductase activity, acting on paired donors, with incorporation or reduction of molecular oxygen"/>
    <property type="evidence" value="ECO:0007669"/>
    <property type="project" value="InterPro"/>
</dbReference>
<dbReference type="InterPro" id="IPR017972">
    <property type="entry name" value="Cyt_P450_CS"/>
</dbReference>
<dbReference type="PRINTS" id="PR00465">
    <property type="entry name" value="EP450IV"/>
</dbReference>
<reference evidence="11" key="1">
    <citation type="journal article" date="2023" name="Mol. Phylogenet. Evol.">
        <title>Genome-scale phylogeny and comparative genomics of the fungal order Sordariales.</title>
        <authorList>
            <person name="Hensen N."/>
            <person name="Bonometti L."/>
            <person name="Westerberg I."/>
            <person name="Brannstrom I.O."/>
            <person name="Guillou S."/>
            <person name="Cros-Aarteil S."/>
            <person name="Calhoun S."/>
            <person name="Haridas S."/>
            <person name="Kuo A."/>
            <person name="Mondo S."/>
            <person name="Pangilinan J."/>
            <person name="Riley R."/>
            <person name="LaButti K."/>
            <person name="Andreopoulos B."/>
            <person name="Lipzen A."/>
            <person name="Chen C."/>
            <person name="Yan M."/>
            <person name="Daum C."/>
            <person name="Ng V."/>
            <person name="Clum A."/>
            <person name="Steindorff A."/>
            <person name="Ohm R.A."/>
            <person name="Martin F."/>
            <person name="Silar P."/>
            <person name="Natvig D.O."/>
            <person name="Lalanne C."/>
            <person name="Gautier V."/>
            <person name="Ament-Velasquez S.L."/>
            <person name="Kruys A."/>
            <person name="Hutchinson M.I."/>
            <person name="Powell A.J."/>
            <person name="Barry K."/>
            <person name="Miller A.N."/>
            <person name="Grigoriev I.V."/>
            <person name="Debuchy R."/>
            <person name="Gladieux P."/>
            <person name="Hiltunen Thoren M."/>
            <person name="Johannesson H."/>
        </authorList>
    </citation>
    <scope>NUCLEOTIDE SEQUENCE</scope>
    <source>
        <strain evidence="11">PSN293</strain>
    </source>
</reference>
<dbReference type="InterPro" id="IPR001128">
    <property type="entry name" value="Cyt_P450"/>
</dbReference>
<dbReference type="GO" id="GO:0005506">
    <property type="term" value="F:iron ion binding"/>
    <property type="evidence" value="ECO:0007669"/>
    <property type="project" value="InterPro"/>
</dbReference>
<protein>
    <submittedName>
        <fullName evidence="11">Cytochrome P450</fullName>
    </submittedName>
</protein>
<dbReference type="PANTHER" id="PTHR46206">
    <property type="entry name" value="CYTOCHROME P450"/>
    <property type="match status" value="1"/>
</dbReference>
<feature type="transmembrane region" description="Helical" evidence="10">
    <location>
        <begin position="29"/>
        <end position="48"/>
    </location>
</feature>
<evidence type="ECO:0000313" key="11">
    <source>
        <dbReference type="EMBL" id="KAK4212148.1"/>
    </source>
</evidence>
<comment type="subcellular location">
    <subcellularLocation>
        <location evidence="2">Membrane</location>
        <topology evidence="2">Single-pass membrane protein</topology>
    </subcellularLocation>
</comment>
<keyword evidence="6 8" id="KW-0408">Iron</keyword>
<dbReference type="EMBL" id="MU858133">
    <property type="protein sequence ID" value="KAK4212148.1"/>
    <property type="molecule type" value="Genomic_DNA"/>
</dbReference>
<dbReference type="Pfam" id="PF00067">
    <property type="entry name" value="p450"/>
    <property type="match status" value="1"/>
</dbReference>
<comment type="caution">
    <text evidence="11">The sequence shown here is derived from an EMBL/GenBank/DDBJ whole genome shotgun (WGS) entry which is preliminary data.</text>
</comment>
<evidence type="ECO:0000256" key="1">
    <source>
        <dbReference type="ARBA" id="ARBA00001971"/>
    </source>
</evidence>
<comment type="cofactor">
    <cofactor evidence="1 8">
        <name>heme</name>
        <dbReference type="ChEBI" id="CHEBI:30413"/>
    </cofactor>
</comment>
<keyword evidence="5 9" id="KW-0560">Oxidoreductase</keyword>
<evidence type="ECO:0000256" key="10">
    <source>
        <dbReference type="SAM" id="Phobius"/>
    </source>
</evidence>
<dbReference type="InterPro" id="IPR036396">
    <property type="entry name" value="Cyt_P450_sf"/>
</dbReference>
<evidence type="ECO:0000256" key="5">
    <source>
        <dbReference type="ARBA" id="ARBA00023002"/>
    </source>
</evidence>
<evidence type="ECO:0000256" key="3">
    <source>
        <dbReference type="ARBA" id="ARBA00010617"/>
    </source>
</evidence>
<dbReference type="InterPro" id="IPR002403">
    <property type="entry name" value="Cyt_P450_E_grp-IV"/>
</dbReference>
<dbReference type="GO" id="GO:0004497">
    <property type="term" value="F:monooxygenase activity"/>
    <property type="evidence" value="ECO:0007669"/>
    <property type="project" value="UniProtKB-KW"/>
</dbReference>
<reference evidence="11" key="2">
    <citation type="submission" date="2023-05" db="EMBL/GenBank/DDBJ databases">
        <authorList>
            <consortium name="Lawrence Berkeley National Laboratory"/>
            <person name="Steindorff A."/>
            <person name="Hensen N."/>
            <person name="Bonometti L."/>
            <person name="Westerberg I."/>
            <person name="Brannstrom I.O."/>
            <person name="Guillou S."/>
            <person name="Cros-Aarteil S."/>
            <person name="Calhoun S."/>
            <person name="Haridas S."/>
            <person name="Kuo A."/>
            <person name="Mondo S."/>
            <person name="Pangilinan J."/>
            <person name="Riley R."/>
            <person name="Labutti K."/>
            <person name="Andreopoulos B."/>
            <person name="Lipzen A."/>
            <person name="Chen C."/>
            <person name="Yanf M."/>
            <person name="Daum C."/>
            <person name="Ng V."/>
            <person name="Clum A."/>
            <person name="Ohm R."/>
            <person name="Martin F."/>
            <person name="Silar P."/>
            <person name="Natvig D."/>
            <person name="Lalanne C."/>
            <person name="Gautier V."/>
            <person name="Ament-Velasquez S.L."/>
            <person name="Kruys A."/>
            <person name="Hutchinson M.I."/>
            <person name="Powell A.J."/>
            <person name="Barry K."/>
            <person name="Miller A.N."/>
            <person name="Grigoriev I.V."/>
            <person name="Debuchy R."/>
            <person name="Gladieux P."/>
            <person name="Thoren M.H."/>
            <person name="Johannesson H."/>
        </authorList>
    </citation>
    <scope>NUCLEOTIDE SEQUENCE</scope>
    <source>
        <strain evidence="11">PSN293</strain>
    </source>
</reference>
<keyword evidence="7 9" id="KW-0503">Monooxygenase</keyword>
<evidence type="ECO:0000256" key="8">
    <source>
        <dbReference type="PIRSR" id="PIRSR602403-1"/>
    </source>
</evidence>
<dbReference type="GO" id="GO:0016020">
    <property type="term" value="C:membrane"/>
    <property type="evidence" value="ECO:0007669"/>
    <property type="project" value="UniProtKB-SubCell"/>
</dbReference>
<evidence type="ECO:0000256" key="4">
    <source>
        <dbReference type="ARBA" id="ARBA00022723"/>
    </source>
</evidence>
<keyword evidence="4 8" id="KW-0479">Metal-binding</keyword>
<evidence type="ECO:0000256" key="2">
    <source>
        <dbReference type="ARBA" id="ARBA00004167"/>
    </source>
</evidence>
<comment type="similarity">
    <text evidence="3 9">Belongs to the cytochrome P450 family.</text>
</comment>
<organism evidence="11 12">
    <name type="scientific">Rhypophila decipiens</name>
    <dbReference type="NCBI Taxonomy" id="261697"/>
    <lineage>
        <taxon>Eukaryota</taxon>
        <taxon>Fungi</taxon>
        <taxon>Dikarya</taxon>
        <taxon>Ascomycota</taxon>
        <taxon>Pezizomycotina</taxon>
        <taxon>Sordariomycetes</taxon>
        <taxon>Sordariomycetidae</taxon>
        <taxon>Sordariales</taxon>
        <taxon>Naviculisporaceae</taxon>
        <taxon>Rhypophila</taxon>
    </lineage>
</organism>
<dbReference type="CDD" id="cd11041">
    <property type="entry name" value="CYP503A1-like"/>
    <property type="match status" value="1"/>
</dbReference>
<evidence type="ECO:0000256" key="6">
    <source>
        <dbReference type="ARBA" id="ARBA00023004"/>
    </source>
</evidence>
<evidence type="ECO:0000256" key="9">
    <source>
        <dbReference type="RuleBase" id="RU000461"/>
    </source>
</evidence>
<dbReference type="AlphaFoldDB" id="A0AAN6Y3S9"/>
<proteinExistence type="inferred from homology"/>
<gene>
    <name evidence="11" type="ORF">QBC37DRAFT_197655</name>
</gene>
<feature type="binding site" description="axial binding residue" evidence="8">
    <location>
        <position position="473"/>
    </location>
    <ligand>
        <name>heme</name>
        <dbReference type="ChEBI" id="CHEBI:30413"/>
    </ligand>
    <ligandPart>
        <name>Fe</name>
        <dbReference type="ChEBI" id="CHEBI:18248"/>
    </ligandPart>
</feature>
<dbReference type="Gene3D" id="1.10.630.10">
    <property type="entry name" value="Cytochrome P450"/>
    <property type="match status" value="1"/>
</dbReference>
<keyword evidence="10" id="KW-0472">Membrane</keyword>
<sequence length="529" mass="58568">MTYAWYSPFRVQELPSVGDLETWVATSSIRLLILIALVPLSLAFGYLLHARPRRQRYLPGVPIVGGSDAASIAQSRIRALHDSKSMLLEGYRKTNGGPFYYPSPSPLGDKLMLPVKYLEDLKTAPIKEVDFVGVFRDAFEGKYTGFGSRSPLLPHVVRGPLNKNLWTVMEHVQDEVKVAFDEVFPPCTDWTEVDITYCITQIIARLSSRLFGGIGLSRNREWTQAAIDYAHIGFAAAQGLKAYPEWLKPFAARFLVPAVNQLNSIKQTAERVIVPILQERAAAATQQAEDKDLLCWIAEQAKGDEKDPRFLADIILQIGFAALHTSAATPIQLLYDLCAMPEYIGPLHAEAQASIDHATQGPGSVRQGLQNLVKLDSIIKEGQRFNPLLLTTFERLITKDFPLSDGLVIPKGTAIGVPAHAISQDPALYPEPEKFKGFRFVEDGEGKKEGARSVVWTAANTSALGFGYGRHACPGRFFAAAEIKAIMVYILLNYDFRFPDGQKERPANLLAEVQCLPNPAGRVMFKRRG</sequence>
<accession>A0AAN6Y3S9</accession>
<dbReference type="SUPFAM" id="SSF48264">
    <property type="entry name" value="Cytochrome P450"/>
    <property type="match status" value="1"/>
</dbReference>
<keyword evidence="8 9" id="KW-0349">Heme</keyword>
<dbReference type="PROSITE" id="PS00086">
    <property type="entry name" value="CYTOCHROME_P450"/>
    <property type="match status" value="1"/>
</dbReference>
<dbReference type="GO" id="GO:0020037">
    <property type="term" value="F:heme binding"/>
    <property type="evidence" value="ECO:0007669"/>
    <property type="project" value="InterPro"/>
</dbReference>
<dbReference type="Proteomes" id="UP001301769">
    <property type="component" value="Unassembled WGS sequence"/>
</dbReference>
<name>A0AAN6Y3S9_9PEZI</name>
<keyword evidence="10" id="KW-1133">Transmembrane helix</keyword>